<name>E3H801_ILYPC</name>
<dbReference type="PANTHER" id="PTHR13774:SF17">
    <property type="entry name" value="PHENAZINE BIOSYNTHESIS-LIKE DOMAIN-CONTAINING PROTEIN"/>
    <property type="match status" value="1"/>
</dbReference>
<evidence type="ECO:0000313" key="4">
    <source>
        <dbReference type="EMBL" id="ADO82953.1"/>
    </source>
</evidence>
<dbReference type="GO" id="GO:0005737">
    <property type="term" value="C:cytoplasm"/>
    <property type="evidence" value="ECO:0007669"/>
    <property type="project" value="TreeGrafter"/>
</dbReference>
<dbReference type="RefSeq" id="WP_013387620.1">
    <property type="nucleotide sequence ID" value="NC_014632.1"/>
</dbReference>
<proteinExistence type="inferred from homology"/>
<keyword evidence="5" id="KW-1185">Reference proteome</keyword>
<sequence length="282" mass="31724">MSLKIKALKIYQVDAFTDKAFHGNSAGVCILEEPIEDEIMQAIAAEMNLSETAFLIPEKNSLLESSNVFSLRWFTPKVEVSMCGHATLAASAILFDEFHVQTDEIIYRTKSGKLIARKKENKIVLDFPLDTPVFEGFPINKKLLEAVGISEYENIFLGENTKKLVVHLKNHEEVLKLNPNFELMRQLDVMGIKGLGVTASIGADYDFISRYFNPWAGIDEDSVTGSVHTLLASYWSEILGKNVLNAYQASKRGGEMLLKLREDRRLEIIGDFIITLKGEIYI</sequence>
<evidence type="ECO:0000256" key="1">
    <source>
        <dbReference type="ARBA" id="ARBA00008270"/>
    </source>
</evidence>
<dbReference type="PANTHER" id="PTHR13774">
    <property type="entry name" value="PHENAZINE BIOSYNTHESIS PROTEIN"/>
    <property type="match status" value="1"/>
</dbReference>
<dbReference type="AlphaFoldDB" id="E3H801"/>
<keyword evidence="2" id="KW-0413">Isomerase</keyword>
<dbReference type="NCBIfam" id="TIGR00654">
    <property type="entry name" value="PhzF_family"/>
    <property type="match status" value="1"/>
</dbReference>
<dbReference type="STRING" id="572544.Ilyop_1172"/>
<gene>
    <name evidence="4" type="ordered locus">Ilyop_1172</name>
</gene>
<dbReference type="SUPFAM" id="SSF54506">
    <property type="entry name" value="Diaminopimelate epimerase-like"/>
    <property type="match status" value="1"/>
</dbReference>
<dbReference type="eggNOG" id="COG0384">
    <property type="taxonomic scope" value="Bacteria"/>
</dbReference>
<comment type="similarity">
    <text evidence="1">Belongs to the PhzF family.</text>
</comment>
<dbReference type="Pfam" id="PF02567">
    <property type="entry name" value="PhzC-PhzF"/>
    <property type="match status" value="1"/>
</dbReference>
<reference evidence="4 5" key="1">
    <citation type="journal article" date="2010" name="Stand. Genomic Sci.">
        <title>Complete genome sequence of Ilyobacter polytropus type strain (CuHbu1).</title>
        <authorList>
            <person name="Sikorski J."/>
            <person name="Chertkov O."/>
            <person name="Lapidus A."/>
            <person name="Nolan M."/>
            <person name="Lucas S."/>
            <person name="Del Rio T.G."/>
            <person name="Tice H."/>
            <person name="Cheng J.F."/>
            <person name="Tapia R."/>
            <person name="Han C."/>
            <person name="Goodwin L."/>
            <person name="Pitluck S."/>
            <person name="Liolios K."/>
            <person name="Ivanova N."/>
            <person name="Mavromatis K."/>
            <person name="Mikhailova N."/>
            <person name="Pati A."/>
            <person name="Chen A."/>
            <person name="Palaniappan K."/>
            <person name="Land M."/>
            <person name="Hauser L."/>
            <person name="Chang Y.J."/>
            <person name="Jeffries C.D."/>
            <person name="Brambilla E."/>
            <person name="Yasawong M."/>
            <person name="Rohde M."/>
            <person name="Pukall R."/>
            <person name="Spring S."/>
            <person name="Goker M."/>
            <person name="Woyke T."/>
            <person name="Bristow J."/>
            <person name="Eisen J.A."/>
            <person name="Markowitz V."/>
            <person name="Hugenholtz P."/>
            <person name="Kyrpides N.C."/>
            <person name="Klenk H.P."/>
        </authorList>
    </citation>
    <scope>NUCLEOTIDE SEQUENCE [LARGE SCALE GENOMIC DNA]</scope>
    <source>
        <strain evidence="5">ATCC 51220 / DSM 2926 / LMG 16218 / CuHBu1</strain>
    </source>
</reference>
<dbReference type="Gene3D" id="3.10.310.10">
    <property type="entry name" value="Diaminopimelate Epimerase, Chain A, domain 1"/>
    <property type="match status" value="2"/>
</dbReference>
<dbReference type="KEGG" id="ipo:Ilyop_1172"/>
<evidence type="ECO:0000313" key="5">
    <source>
        <dbReference type="Proteomes" id="UP000006875"/>
    </source>
</evidence>
<dbReference type="PIRSF" id="PIRSF016184">
    <property type="entry name" value="PhzC_PhzF"/>
    <property type="match status" value="1"/>
</dbReference>
<dbReference type="EMBL" id="CP002281">
    <property type="protein sequence ID" value="ADO82953.1"/>
    <property type="molecule type" value="Genomic_DNA"/>
</dbReference>
<dbReference type="HOGENOM" id="CLU_048756_2_0_0"/>
<evidence type="ECO:0000256" key="2">
    <source>
        <dbReference type="ARBA" id="ARBA00023235"/>
    </source>
</evidence>
<evidence type="ECO:0000256" key="3">
    <source>
        <dbReference type="PIRSR" id="PIRSR016184-1"/>
    </source>
</evidence>
<dbReference type="InterPro" id="IPR003719">
    <property type="entry name" value="Phenazine_PhzF-like"/>
</dbReference>
<feature type="active site" evidence="3">
    <location>
        <position position="51"/>
    </location>
</feature>
<dbReference type="OrthoDB" id="9788221at2"/>
<protein>
    <submittedName>
        <fullName evidence="4">Phenazine biosynthesis protein PhzF family</fullName>
    </submittedName>
</protein>
<dbReference type="Proteomes" id="UP000006875">
    <property type="component" value="Chromosome"/>
</dbReference>
<organism evidence="4 5">
    <name type="scientific">Ilyobacter polytropus (strain ATCC 51220 / DSM 2926 / LMG 16218 / CuHBu1)</name>
    <dbReference type="NCBI Taxonomy" id="572544"/>
    <lineage>
        <taxon>Bacteria</taxon>
        <taxon>Fusobacteriati</taxon>
        <taxon>Fusobacteriota</taxon>
        <taxon>Fusobacteriia</taxon>
        <taxon>Fusobacteriales</taxon>
        <taxon>Fusobacteriaceae</taxon>
        <taxon>Ilyobacter</taxon>
    </lineage>
</organism>
<accession>E3H801</accession>
<dbReference type="GO" id="GO:0016853">
    <property type="term" value="F:isomerase activity"/>
    <property type="evidence" value="ECO:0007669"/>
    <property type="project" value="UniProtKB-KW"/>
</dbReference>